<comment type="caution">
    <text evidence="2">The sequence shown here is derived from an EMBL/GenBank/DDBJ whole genome shotgun (WGS) entry which is preliminary data.</text>
</comment>
<evidence type="ECO:0000256" key="1">
    <source>
        <dbReference type="SAM" id="MobiDB-lite"/>
    </source>
</evidence>
<organism evidence="2 3">
    <name type="scientific">Streptomyces acidiscabies</name>
    <dbReference type="NCBI Taxonomy" id="42234"/>
    <lineage>
        <taxon>Bacteria</taxon>
        <taxon>Bacillati</taxon>
        <taxon>Actinomycetota</taxon>
        <taxon>Actinomycetes</taxon>
        <taxon>Kitasatosporales</taxon>
        <taxon>Streptomycetaceae</taxon>
        <taxon>Streptomyces</taxon>
    </lineage>
</organism>
<dbReference type="Proteomes" id="UP000037151">
    <property type="component" value="Unassembled WGS sequence"/>
</dbReference>
<sequence>MGDKGTPRAADRQAVTAASTHQQTNSRAAWRCSLSLFTVSRSRTEARTDSASKGEYGSFECCARSILPSLTASASSMARVASSHSRSRTSAARSIAASFSSTSSAVMVRGGSGRSLMAELLLRPVNFLLRQRYEAVDELREKSRVRLWPK</sequence>
<protein>
    <submittedName>
        <fullName evidence="2">Uncharacterized protein</fullName>
    </submittedName>
</protein>
<dbReference type="EMBL" id="JPPY01000114">
    <property type="protein sequence ID" value="KND34134.1"/>
    <property type="molecule type" value="Genomic_DNA"/>
</dbReference>
<evidence type="ECO:0000313" key="2">
    <source>
        <dbReference type="EMBL" id="KND34134.1"/>
    </source>
</evidence>
<proteinExistence type="predicted"/>
<evidence type="ECO:0000313" key="3">
    <source>
        <dbReference type="Proteomes" id="UP000037151"/>
    </source>
</evidence>
<feature type="region of interest" description="Disordered" evidence="1">
    <location>
        <begin position="1"/>
        <end position="22"/>
    </location>
</feature>
<feature type="compositionally biased region" description="Basic and acidic residues" evidence="1">
    <location>
        <begin position="1"/>
        <end position="11"/>
    </location>
</feature>
<name>A0A0L0K8Z6_9ACTN</name>
<accession>A0A0L0K8Z6</accession>
<feature type="region of interest" description="Disordered" evidence="1">
    <location>
        <begin position="77"/>
        <end position="99"/>
    </location>
</feature>
<reference evidence="3" key="1">
    <citation type="submission" date="2014-07" db="EMBL/GenBank/DDBJ databases">
        <title>Genome sequencing of plant-pathogenic Streptomyces species.</title>
        <authorList>
            <person name="Harrison J."/>
            <person name="Sapp M."/>
            <person name="Thwaites R."/>
            <person name="Studholme D.J."/>
        </authorList>
    </citation>
    <scope>NUCLEOTIDE SEQUENCE [LARGE SCALE GENOMIC DNA]</scope>
    <source>
        <strain evidence="3">NCPPB 4445</strain>
    </source>
</reference>
<gene>
    <name evidence="2" type="ORF">IQ63_16895</name>
</gene>
<dbReference type="AlphaFoldDB" id="A0A0L0K8Z6"/>